<gene>
    <name evidence="2" type="ORF">BJ993_000591</name>
</gene>
<evidence type="ECO:0000256" key="1">
    <source>
        <dbReference type="SAM" id="SignalP"/>
    </source>
</evidence>
<dbReference type="Proteomes" id="UP000562045">
    <property type="component" value="Unassembled WGS sequence"/>
</dbReference>
<dbReference type="EMBL" id="JACBZM010000001">
    <property type="protein sequence ID" value="NYI43511.1"/>
    <property type="molecule type" value="Genomic_DNA"/>
</dbReference>
<evidence type="ECO:0000313" key="3">
    <source>
        <dbReference type="Proteomes" id="UP000562045"/>
    </source>
</evidence>
<accession>A0A7Y9ZHH7</accession>
<evidence type="ECO:0000313" key="2">
    <source>
        <dbReference type="EMBL" id="NYI43511.1"/>
    </source>
</evidence>
<feature type="signal peptide" evidence="1">
    <location>
        <begin position="1"/>
        <end position="33"/>
    </location>
</feature>
<proteinExistence type="predicted"/>
<dbReference type="RefSeq" id="WP_179647674.1">
    <property type="nucleotide sequence ID" value="NZ_JACBZM010000001.1"/>
</dbReference>
<reference evidence="2 3" key="1">
    <citation type="submission" date="2020-07" db="EMBL/GenBank/DDBJ databases">
        <title>Sequencing the genomes of 1000 actinobacteria strains.</title>
        <authorList>
            <person name="Klenk H.-P."/>
        </authorList>
    </citation>
    <scope>NUCLEOTIDE SEQUENCE [LARGE SCALE GENOMIC DNA]</scope>
    <source>
        <strain evidence="2 3">DSM 15131</strain>
    </source>
</reference>
<organism evidence="2 3">
    <name type="scientific">Nocardioides aromaticivorans</name>
    <dbReference type="NCBI Taxonomy" id="200618"/>
    <lineage>
        <taxon>Bacteria</taxon>
        <taxon>Bacillati</taxon>
        <taxon>Actinomycetota</taxon>
        <taxon>Actinomycetes</taxon>
        <taxon>Propionibacteriales</taxon>
        <taxon>Nocardioidaceae</taxon>
        <taxon>Nocardioides</taxon>
    </lineage>
</organism>
<sequence length="194" mass="20339">MKRLTLTRSTLAGLLVAAGTALGLAAPAGPALADVTTHAAAPTYTGVVTSATGLTQRVAPSTHVPRSGTAIRRGAVLVLDCQLNGTVVDRNQRWYKIHGRNAWVSARYVRNVGAAPLGCTAGDWAYEVKVGTNIRQGPSTLDRAIGSLARGTELNTRWITRTGQAVDGNRTWVAVATASGNRGWISVTNLRLVG</sequence>
<evidence type="ECO:0008006" key="4">
    <source>
        <dbReference type="Google" id="ProtNLM"/>
    </source>
</evidence>
<feature type="chain" id="PRO_5030832099" description="SH3b domain-containing protein" evidence="1">
    <location>
        <begin position="34"/>
        <end position="194"/>
    </location>
</feature>
<protein>
    <recommendedName>
        <fullName evidence="4">SH3b domain-containing protein</fullName>
    </recommendedName>
</protein>
<dbReference type="AlphaFoldDB" id="A0A7Y9ZHH7"/>
<dbReference type="Gene3D" id="2.30.30.40">
    <property type="entry name" value="SH3 Domains"/>
    <property type="match status" value="2"/>
</dbReference>
<keyword evidence="1" id="KW-0732">Signal</keyword>
<name>A0A7Y9ZHH7_9ACTN</name>
<comment type="caution">
    <text evidence="2">The sequence shown here is derived from an EMBL/GenBank/DDBJ whole genome shotgun (WGS) entry which is preliminary data.</text>
</comment>